<dbReference type="Gene3D" id="2.40.30.170">
    <property type="match status" value="1"/>
</dbReference>
<keyword evidence="3 7" id="KW-0812">Transmembrane</keyword>
<dbReference type="PATRIC" id="fig|1141662.3.peg.205"/>
<dbReference type="GO" id="GO:0022857">
    <property type="term" value="F:transmembrane transporter activity"/>
    <property type="evidence" value="ECO:0007669"/>
    <property type="project" value="InterPro"/>
</dbReference>
<feature type="domain" description="p-hydroxybenzoic acid efflux pump subunit AaeA-like beta-barrel" evidence="10">
    <location>
        <begin position="185"/>
        <end position="280"/>
    </location>
</feature>
<comment type="caution">
    <text evidence="11">The sequence shown here is derived from an EMBL/GenBank/DDBJ whole genome shotgun (WGS) entry which is preliminary data.</text>
</comment>
<name>K8WWM7_9GAMM</name>
<dbReference type="InterPro" id="IPR058624">
    <property type="entry name" value="MdtA-like_HH"/>
</dbReference>
<feature type="domain" description="Multidrug resistance protein MdtA-like alpha-helical hairpin" evidence="8">
    <location>
        <begin position="97"/>
        <end position="148"/>
    </location>
</feature>
<feature type="transmembrane region" description="Helical" evidence="7">
    <location>
        <begin position="6"/>
        <end position="29"/>
    </location>
</feature>
<dbReference type="Pfam" id="PF25917">
    <property type="entry name" value="BSH_RND"/>
    <property type="match status" value="1"/>
</dbReference>
<dbReference type="SUPFAM" id="SSF111369">
    <property type="entry name" value="HlyD-like secretion proteins"/>
    <property type="match status" value="1"/>
</dbReference>
<evidence type="ECO:0000256" key="7">
    <source>
        <dbReference type="SAM" id="Phobius"/>
    </source>
</evidence>
<dbReference type="Gene3D" id="2.40.50.100">
    <property type="match status" value="1"/>
</dbReference>
<evidence type="ECO:0000313" key="12">
    <source>
        <dbReference type="Proteomes" id="UP000009336"/>
    </source>
</evidence>
<dbReference type="Pfam" id="PF25963">
    <property type="entry name" value="Beta-barrel_AAEA"/>
    <property type="match status" value="1"/>
</dbReference>
<evidence type="ECO:0000256" key="5">
    <source>
        <dbReference type="ARBA" id="ARBA00023136"/>
    </source>
</evidence>
<comment type="similarity">
    <text evidence="2">Belongs to the membrane fusion protein (MFP) (TC 8.A.1) family.</text>
</comment>
<evidence type="ECO:0000256" key="6">
    <source>
        <dbReference type="SAM" id="Coils"/>
    </source>
</evidence>
<evidence type="ECO:0000256" key="3">
    <source>
        <dbReference type="ARBA" id="ARBA00022692"/>
    </source>
</evidence>
<feature type="coiled-coil region" evidence="6">
    <location>
        <begin position="82"/>
        <end position="153"/>
    </location>
</feature>
<dbReference type="EMBL" id="AKKL01000002">
    <property type="protein sequence ID" value="EKT65069.1"/>
    <property type="molecule type" value="Genomic_DNA"/>
</dbReference>
<accession>K8WWM7</accession>
<proteinExistence type="inferred from homology"/>
<keyword evidence="4 7" id="KW-1133">Transmembrane helix</keyword>
<dbReference type="InterPro" id="IPR050393">
    <property type="entry name" value="MFP_Efflux_Pump"/>
</dbReference>
<gene>
    <name evidence="11" type="ORF">OOA_01000</name>
</gene>
<evidence type="ECO:0000259" key="10">
    <source>
        <dbReference type="Pfam" id="PF25963"/>
    </source>
</evidence>
<dbReference type="InterPro" id="IPR058634">
    <property type="entry name" value="AaeA-lik-b-barrel"/>
</dbReference>
<dbReference type="AlphaFoldDB" id="K8WWM7"/>
<sequence length="282" mass="32195">MNIKKYLLVVVSIFIIILSIFVLWNHYALSPWTRDGRIRAEVSEITAEVSGKIEKLLIIDNQEVKKGELLLVVDPTDYEIKLRESEIELNEFTVQYNFAKSQLARRTKLSQVAISKEELEDARSRLDSLTKKIELAKVKIEKAKLDLSRTQIKSPVNGFITNLNLRQGNYIRSATPLFAIIDKDSYYVIAYLEETKMRNVAINNNVTIKLYSNNEELKGKVQSIGRAIDDNNSSTGNQLLENVQPNYPWVRLAQRVPIKVSLNDIEGLHLIPGTTCTVFIEE</sequence>
<keyword evidence="12" id="KW-1185">Reference proteome</keyword>
<dbReference type="PANTHER" id="PTHR30367:SF1">
    <property type="entry name" value="MULTIDRUG RESISTANCE PROTEIN MDTN"/>
    <property type="match status" value="1"/>
</dbReference>
<organism evidence="11 12">
    <name type="scientific">Providencia burhodogranariea DSM 19968</name>
    <dbReference type="NCBI Taxonomy" id="1141662"/>
    <lineage>
        <taxon>Bacteria</taxon>
        <taxon>Pseudomonadati</taxon>
        <taxon>Pseudomonadota</taxon>
        <taxon>Gammaproteobacteria</taxon>
        <taxon>Enterobacterales</taxon>
        <taxon>Morganellaceae</taxon>
        <taxon>Providencia</taxon>
    </lineage>
</organism>
<comment type="subcellular location">
    <subcellularLocation>
        <location evidence="1">Membrane</location>
        <topology evidence="1">Single-pass membrane protein</topology>
    </subcellularLocation>
</comment>
<evidence type="ECO:0000256" key="1">
    <source>
        <dbReference type="ARBA" id="ARBA00004167"/>
    </source>
</evidence>
<dbReference type="Proteomes" id="UP000009336">
    <property type="component" value="Unassembled WGS sequence"/>
</dbReference>
<keyword evidence="6" id="KW-0175">Coiled coil</keyword>
<protein>
    <submittedName>
        <fullName evidence="11">Secretion protein HlyD family protein</fullName>
    </submittedName>
</protein>
<keyword evidence="5 7" id="KW-0472">Membrane</keyword>
<dbReference type="RefSeq" id="WP_008910249.1">
    <property type="nucleotide sequence ID" value="NZ_KB233222.1"/>
</dbReference>
<evidence type="ECO:0000256" key="2">
    <source>
        <dbReference type="ARBA" id="ARBA00009477"/>
    </source>
</evidence>
<dbReference type="PANTHER" id="PTHR30367">
    <property type="entry name" value="P-HYDROXYBENZOIC ACID EFFLUX PUMP SUBUNIT AAEA-RELATED"/>
    <property type="match status" value="1"/>
</dbReference>
<dbReference type="InterPro" id="IPR058625">
    <property type="entry name" value="MdtA-like_BSH"/>
</dbReference>
<evidence type="ECO:0000259" key="9">
    <source>
        <dbReference type="Pfam" id="PF25917"/>
    </source>
</evidence>
<dbReference type="Gene3D" id="1.10.287.470">
    <property type="entry name" value="Helix hairpin bin"/>
    <property type="match status" value="1"/>
</dbReference>
<dbReference type="STRING" id="1141662.OOA_01000"/>
<evidence type="ECO:0000313" key="11">
    <source>
        <dbReference type="EMBL" id="EKT65069.1"/>
    </source>
</evidence>
<dbReference type="GO" id="GO:0016020">
    <property type="term" value="C:membrane"/>
    <property type="evidence" value="ECO:0007669"/>
    <property type="project" value="InterPro"/>
</dbReference>
<evidence type="ECO:0000259" key="8">
    <source>
        <dbReference type="Pfam" id="PF25876"/>
    </source>
</evidence>
<dbReference type="InterPro" id="IPR006143">
    <property type="entry name" value="RND_pump_MFP"/>
</dbReference>
<dbReference type="HOGENOM" id="CLU_018816_15_2_6"/>
<dbReference type="OrthoDB" id="9775513at2"/>
<dbReference type="eggNOG" id="COG1566">
    <property type="taxonomic scope" value="Bacteria"/>
</dbReference>
<feature type="domain" description="Multidrug resistance protein MdtA-like barrel-sandwich hybrid" evidence="9">
    <location>
        <begin position="42"/>
        <end position="182"/>
    </location>
</feature>
<dbReference type="NCBIfam" id="TIGR01730">
    <property type="entry name" value="RND_mfp"/>
    <property type="match status" value="1"/>
</dbReference>
<reference evidence="11 12" key="1">
    <citation type="journal article" date="2012" name="BMC Genomics">
        <title>Comparative genomics of bacteria in the genus Providencia isolated from wild Drosophila melanogaster.</title>
        <authorList>
            <person name="Galac M.R."/>
            <person name="Lazzaro B.P."/>
        </authorList>
    </citation>
    <scope>NUCLEOTIDE SEQUENCE [LARGE SCALE GENOMIC DNA]</scope>
    <source>
        <strain evidence="11 12">DSM 19968</strain>
    </source>
</reference>
<dbReference type="Pfam" id="PF25876">
    <property type="entry name" value="HH_MFP_RND"/>
    <property type="match status" value="1"/>
</dbReference>
<evidence type="ECO:0000256" key="4">
    <source>
        <dbReference type="ARBA" id="ARBA00022989"/>
    </source>
</evidence>